<keyword evidence="3" id="KW-1185">Reference proteome</keyword>
<feature type="compositionally biased region" description="Basic residues" evidence="1">
    <location>
        <begin position="69"/>
        <end position="78"/>
    </location>
</feature>
<dbReference type="AlphaFoldDB" id="A0A6J8DAI0"/>
<proteinExistence type="predicted"/>
<feature type="region of interest" description="Disordered" evidence="1">
    <location>
        <begin position="61"/>
        <end position="89"/>
    </location>
</feature>
<dbReference type="OrthoDB" id="6195142at2759"/>
<feature type="compositionally biased region" description="Low complexity" evidence="1">
    <location>
        <begin position="79"/>
        <end position="89"/>
    </location>
</feature>
<evidence type="ECO:0000313" key="2">
    <source>
        <dbReference type="EMBL" id="CAC5404996.1"/>
    </source>
</evidence>
<evidence type="ECO:0000313" key="3">
    <source>
        <dbReference type="Proteomes" id="UP000507470"/>
    </source>
</evidence>
<dbReference type="Proteomes" id="UP000507470">
    <property type="component" value="Unassembled WGS sequence"/>
</dbReference>
<reference evidence="2 3" key="1">
    <citation type="submission" date="2020-06" db="EMBL/GenBank/DDBJ databases">
        <authorList>
            <person name="Li R."/>
            <person name="Bekaert M."/>
        </authorList>
    </citation>
    <scope>NUCLEOTIDE SEQUENCE [LARGE SCALE GENOMIC DNA]</scope>
    <source>
        <strain evidence="3">wild</strain>
    </source>
</reference>
<name>A0A6J8DAI0_MYTCO</name>
<sequence length="195" mass="21700">MEHMKQNLDKLPAAARDLYQDGAFTKLSRRMGDQVKKMTKDNVIYPSEELKELAAEIRVAEARYSTKGTPHKGKKLRKSSSSSDRCTSSTVQPVAQAVQPVAQVVQPVAQVAQPVAQVVQPVAQVTQPIAAVDHRAQAIPIAEDEEEVQNPTPPKKLKTSEVARQAYEEYMKTIERSQKLEAKLDKCMDKFLNSD</sequence>
<organism evidence="2 3">
    <name type="scientific">Mytilus coruscus</name>
    <name type="common">Sea mussel</name>
    <dbReference type="NCBI Taxonomy" id="42192"/>
    <lineage>
        <taxon>Eukaryota</taxon>
        <taxon>Metazoa</taxon>
        <taxon>Spiralia</taxon>
        <taxon>Lophotrochozoa</taxon>
        <taxon>Mollusca</taxon>
        <taxon>Bivalvia</taxon>
        <taxon>Autobranchia</taxon>
        <taxon>Pteriomorphia</taxon>
        <taxon>Mytilida</taxon>
        <taxon>Mytiloidea</taxon>
        <taxon>Mytilidae</taxon>
        <taxon>Mytilinae</taxon>
        <taxon>Mytilus</taxon>
    </lineage>
</organism>
<accession>A0A6J8DAI0</accession>
<protein>
    <submittedName>
        <fullName evidence="2">Uncharacterized protein</fullName>
    </submittedName>
</protein>
<dbReference type="EMBL" id="CACVKT020007050">
    <property type="protein sequence ID" value="CAC5404996.1"/>
    <property type="molecule type" value="Genomic_DNA"/>
</dbReference>
<evidence type="ECO:0000256" key="1">
    <source>
        <dbReference type="SAM" id="MobiDB-lite"/>
    </source>
</evidence>
<gene>
    <name evidence="2" type="ORF">MCOR_38725</name>
</gene>